<evidence type="ECO:0000313" key="1">
    <source>
        <dbReference type="EMBL" id="KAK2852067.1"/>
    </source>
</evidence>
<comment type="caution">
    <text evidence="1">The sequence shown here is derived from an EMBL/GenBank/DDBJ whole genome shotgun (WGS) entry which is preliminary data.</text>
</comment>
<evidence type="ECO:0000313" key="2">
    <source>
        <dbReference type="Proteomes" id="UP001187415"/>
    </source>
</evidence>
<proteinExistence type="predicted"/>
<gene>
    <name evidence="1" type="ORF">Q5P01_008343</name>
</gene>
<organism evidence="1 2">
    <name type="scientific">Channa striata</name>
    <name type="common">Snakehead murrel</name>
    <name type="synonym">Ophicephalus striatus</name>
    <dbReference type="NCBI Taxonomy" id="64152"/>
    <lineage>
        <taxon>Eukaryota</taxon>
        <taxon>Metazoa</taxon>
        <taxon>Chordata</taxon>
        <taxon>Craniata</taxon>
        <taxon>Vertebrata</taxon>
        <taxon>Euteleostomi</taxon>
        <taxon>Actinopterygii</taxon>
        <taxon>Neopterygii</taxon>
        <taxon>Teleostei</taxon>
        <taxon>Neoteleostei</taxon>
        <taxon>Acanthomorphata</taxon>
        <taxon>Anabantaria</taxon>
        <taxon>Anabantiformes</taxon>
        <taxon>Channoidei</taxon>
        <taxon>Channidae</taxon>
        <taxon>Channa</taxon>
    </lineage>
</organism>
<dbReference type="EMBL" id="JAUPFM010000005">
    <property type="protein sequence ID" value="KAK2852067.1"/>
    <property type="molecule type" value="Genomic_DNA"/>
</dbReference>
<dbReference type="InterPro" id="IPR019189">
    <property type="entry name" value="Ribosomal_mL41"/>
</dbReference>
<accession>A0AA88N8E6</accession>
<dbReference type="AlphaFoldDB" id="A0AA88N8E6"/>
<sequence>MIPEFVVHTLEGLNLKSYISYCSSKGTEPPVTAQSLFTELVTPQIERDFKEGTFSKDQLDRYGFEPTQEGKLFKLYVYVCV</sequence>
<name>A0AA88N8E6_CHASR</name>
<dbReference type="Pfam" id="PF09809">
    <property type="entry name" value="MRP-L27"/>
    <property type="match status" value="1"/>
</dbReference>
<reference evidence="1" key="1">
    <citation type="submission" date="2023-07" db="EMBL/GenBank/DDBJ databases">
        <title>Chromosome-level Genome Assembly of Striped Snakehead (Channa striata).</title>
        <authorList>
            <person name="Liu H."/>
        </authorList>
    </citation>
    <scope>NUCLEOTIDE SEQUENCE</scope>
    <source>
        <strain evidence="1">Gz</strain>
        <tissue evidence="1">Muscle</tissue>
    </source>
</reference>
<keyword evidence="2" id="KW-1185">Reference proteome</keyword>
<dbReference type="GO" id="GO:0005762">
    <property type="term" value="C:mitochondrial large ribosomal subunit"/>
    <property type="evidence" value="ECO:0007669"/>
    <property type="project" value="InterPro"/>
</dbReference>
<dbReference type="GO" id="GO:0003735">
    <property type="term" value="F:structural constituent of ribosome"/>
    <property type="evidence" value="ECO:0007669"/>
    <property type="project" value="InterPro"/>
</dbReference>
<dbReference type="Proteomes" id="UP001187415">
    <property type="component" value="Unassembled WGS sequence"/>
</dbReference>
<protein>
    <submittedName>
        <fullName evidence="1">Uncharacterized protein</fullName>
    </submittedName>
</protein>